<comment type="similarity">
    <text evidence="1">Belongs to the coronaviruses ns12.7 protein family.</text>
</comment>
<gene>
    <name evidence="3" type="primary">NS5a</name>
</gene>
<dbReference type="InterPro" id="IPR006841">
    <property type="entry name" value="Corona_NS2"/>
</dbReference>
<dbReference type="EMBL" id="KF923906">
    <property type="protein sequence ID" value="AIV41899.1"/>
    <property type="molecule type" value="Genomic_RNA"/>
</dbReference>
<dbReference type="Proteomes" id="UP000173306">
    <property type="component" value="Genome"/>
</dbReference>
<dbReference type="Proteomes" id="UP000174077">
    <property type="component" value="Genome"/>
</dbReference>
<accession>A0A0B4Q820</accession>
<evidence type="ECO:0000313" key="3">
    <source>
        <dbReference type="EMBL" id="AIV41899.1"/>
    </source>
</evidence>
<dbReference type="Pfam" id="PF04753">
    <property type="entry name" value="Corona_NS12-7"/>
    <property type="match status" value="1"/>
</dbReference>
<evidence type="ECO:0000313" key="2">
    <source>
        <dbReference type="EMBL" id="AIV41839.1"/>
    </source>
</evidence>
<evidence type="ECO:0000256" key="1">
    <source>
        <dbReference type="ARBA" id="ARBA00038375"/>
    </source>
</evidence>
<name>A0A0B4Q820_CVHOC</name>
<protein>
    <submittedName>
        <fullName evidence="2">Non-structural protein</fullName>
    </submittedName>
    <submittedName>
        <fullName evidence="3">Nonstructural protein</fullName>
    </submittedName>
</protein>
<evidence type="ECO:0000313" key="5">
    <source>
        <dbReference type="Proteomes" id="UP000174077"/>
    </source>
</evidence>
<organismHost>
    <name type="scientific">Homo sapiens</name>
    <name type="common">Human</name>
    <dbReference type="NCBI Taxonomy" id="9606"/>
</organismHost>
<organism evidence="3 4">
    <name type="scientific">Human coronavirus OC43</name>
    <name type="common">HCoV-OC43</name>
    <dbReference type="NCBI Taxonomy" id="31631"/>
    <lineage>
        <taxon>Viruses</taxon>
        <taxon>Riboviria</taxon>
        <taxon>Orthornavirae</taxon>
        <taxon>Pisuviricota</taxon>
        <taxon>Pisoniviricetes</taxon>
        <taxon>Nidovirales</taxon>
        <taxon>Cornidovirineae</taxon>
        <taxon>Coronaviridae</taxon>
        <taxon>Orthocoronavirinae</taxon>
        <taxon>Betacoronavirus</taxon>
        <taxon>Embecovirus</taxon>
        <taxon>Betacoronavirus gravedinis</taxon>
        <taxon>Betacoronavirus 1</taxon>
    </lineage>
</organism>
<evidence type="ECO:0000313" key="4">
    <source>
        <dbReference type="Proteomes" id="UP000173306"/>
    </source>
</evidence>
<dbReference type="EMBL" id="KF923896">
    <property type="protein sequence ID" value="AIV41839.1"/>
    <property type="molecule type" value="Genomic_RNA"/>
</dbReference>
<proteinExistence type="inferred from homology"/>
<reference evidence="4 5" key="1">
    <citation type="journal article" date="2014" name="J. Infect.">
        <title>Genotype shift in human coronavirus OC43 and emergence of a novel genotype by natural recombination.</title>
        <authorList>
            <person name="Zhang Y."/>
            <person name="Li J."/>
            <person name="Xiao Y."/>
            <person name="Zhang J."/>
            <person name="Wang Y."/>
            <person name="Chen L."/>
            <person name="Paranhos-Baccala G."/>
            <person name="Ren L."/>
            <person name="Wang J."/>
        </authorList>
    </citation>
    <scope>NUCLEOTIDE SEQUENCE [LARGE SCALE GENOMIC DNA]</scope>
    <source>
        <strain evidence="2">3074A/2012</strain>
        <strain evidence="3">3194A/2012</strain>
    </source>
</reference>
<sequence>MDIWRPEKKFLRYINGFNVSELEDACFKFNYQFPRVGYCRVPSHAWCRNQGRFCATFTLYGKSKHYDKYFGVINGFTAFANTVEDAVNKLVFLAVDFITWRRQELNVYG</sequence>